<dbReference type="SUPFAM" id="SSF47986">
    <property type="entry name" value="DEATH domain"/>
    <property type="match status" value="2"/>
</dbReference>
<keyword evidence="5" id="KW-0395">Inflammatory response</keyword>
<keyword evidence="4" id="KW-0391">Immunity</keyword>
<dbReference type="FunFam" id="1.10.533.10:FF:000013">
    <property type="entry name" value="Apoptosis-associated speck-like protein containing a CARD"/>
    <property type="match status" value="1"/>
</dbReference>
<gene>
    <name evidence="10" type="primary">Nfu_g_1_016834</name>
    <name evidence="9" type="synonym">pycard</name>
    <name evidence="9" type="ORF">G4P62_005387</name>
</gene>
<accession>A0A1A8ADJ2</accession>
<evidence type="ECO:0000256" key="3">
    <source>
        <dbReference type="ARBA" id="ARBA00022588"/>
    </source>
</evidence>
<reference evidence="10" key="1">
    <citation type="submission" date="2016-05" db="EMBL/GenBank/DDBJ databases">
        <authorList>
            <person name="Lavstsen T."/>
            <person name="Jespersen J.S."/>
        </authorList>
    </citation>
    <scope>NUCLEOTIDE SEQUENCE</scope>
    <source>
        <tissue evidence="10">Brain</tissue>
    </source>
</reference>
<dbReference type="EMBL" id="HADY01014293">
    <property type="protein sequence ID" value="SBP52778.1"/>
    <property type="molecule type" value="Transcribed_RNA"/>
</dbReference>
<dbReference type="SMART" id="SM01289">
    <property type="entry name" value="PYRIN"/>
    <property type="match status" value="1"/>
</dbReference>
<protein>
    <submittedName>
        <fullName evidence="9">Transcript variant X1</fullName>
    </submittedName>
</protein>
<evidence type="ECO:0000256" key="1">
    <source>
        <dbReference type="ARBA" id="ARBA00004110"/>
    </source>
</evidence>
<evidence type="ECO:0000256" key="2">
    <source>
        <dbReference type="ARBA" id="ARBA00022490"/>
    </source>
</evidence>
<dbReference type="OrthoDB" id="8888059at2759"/>
<dbReference type="GO" id="GO:0006954">
    <property type="term" value="P:inflammatory response"/>
    <property type="evidence" value="ECO:0007669"/>
    <property type="project" value="UniProtKB-KW"/>
</dbReference>
<feature type="domain" description="Pyrin" evidence="8">
    <location>
        <begin position="1"/>
        <end position="90"/>
    </location>
</feature>
<dbReference type="CDD" id="cd08330">
    <property type="entry name" value="CARD_ASC_NALP1"/>
    <property type="match status" value="1"/>
</dbReference>
<reference evidence="9" key="3">
    <citation type="submission" date="2020-03" db="EMBL/GenBank/DDBJ databases">
        <title>Intra-Species Differences in Population Size shape Life History and Genome Evolution.</title>
        <authorList>
            <person name="Willemsen D."/>
            <person name="Cui R."/>
            <person name="Valenzano D.R."/>
        </authorList>
    </citation>
    <scope>NUCLEOTIDE SEQUENCE</scope>
    <source>
        <strain evidence="9">GRZ</strain>
        <tissue evidence="9">Whole</tissue>
    </source>
</reference>
<dbReference type="KEGG" id="nfu:107379075"/>
<dbReference type="InterPro" id="IPR011029">
    <property type="entry name" value="DEATH-like_dom_sf"/>
</dbReference>
<dbReference type="InterPro" id="IPR051249">
    <property type="entry name" value="NLRP_Inflammasome"/>
</dbReference>
<dbReference type="InterPro" id="IPR001315">
    <property type="entry name" value="CARD"/>
</dbReference>
<dbReference type="GeneID" id="107379075"/>
<dbReference type="GO" id="GO:0061702">
    <property type="term" value="C:canonical inflammasome complex"/>
    <property type="evidence" value="ECO:0007669"/>
    <property type="project" value="UniProtKB-SubCell"/>
</dbReference>
<sequence length="202" mass="22703">MAPKTPKRILWSALENLSKENFEKFCHALVDRPQDPRVRRNRVEGKNFLDVADVMISTFTGIEALKVTEEILRDIGCSEDADELASEAAALRSSAPDSTNASKAAALRSSVLDSTNEEHFVDKHRNELIQRVSVVGPILDKLLMEKVINHEVYAEIHSKSTNQAKIRAVYDGPLRAARACKDIFYIILKDLEPYLIRDLEGN</sequence>
<dbReference type="PANTHER" id="PTHR46985">
    <property type="entry name" value="NACHT, LRR AND PYD DOMAINS-CONTAINING PROTEIN 1"/>
    <property type="match status" value="1"/>
</dbReference>
<dbReference type="Pfam" id="PF02758">
    <property type="entry name" value="PYRIN"/>
    <property type="match status" value="1"/>
</dbReference>
<dbReference type="PROSITE" id="PS50209">
    <property type="entry name" value="CARD"/>
    <property type="match status" value="1"/>
</dbReference>
<evidence type="ECO:0000256" key="6">
    <source>
        <dbReference type="ARBA" id="ARBA00023233"/>
    </source>
</evidence>
<keyword evidence="2" id="KW-0963">Cytoplasm</keyword>
<dbReference type="PROSITE" id="PS50824">
    <property type="entry name" value="DAPIN"/>
    <property type="match status" value="1"/>
</dbReference>
<feature type="domain" description="CARD" evidence="7">
    <location>
        <begin position="113"/>
        <end position="202"/>
    </location>
</feature>
<dbReference type="EMBL" id="JAAVVJ010000003">
    <property type="protein sequence ID" value="KAF7226505.1"/>
    <property type="molecule type" value="Genomic_DNA"/>
</dbReference>
<evidence type="ECO:0000313" key="9">
    <source>
        <dbReference type="EMBL" id="KAF7226505.1"/>
    </source>
</evidence>
<dbReference type="RefSeq" id="XP_015805155.1">
    <property type="nucleotide sequence ID" value="XM_015949669.1"/>
</dbReference>
<evidence type="ECO:0000313" key="10">
    <source>
        <dbReference type="EMBL" id="SBP52778.1"/>
    </source>
</evidence>
<dbReference type="Gene3D" id="1.10.533.10">
    <property type="entry name" value="Death Domain, Fas"/>
    <property type="match status" value="2"/>
</dbReference>
<dbReference type="Pfam" id="PF00619">
    <property type="entry name" value="CARD"/>
    <property type="match status" value="1"/>
</dbReference>
<evidence type="ECO:0000256" key="5">
    <source>
        <dbReference type="ARBA" id="ARBA00023198"/>
    </source>
</evidence>
<dbReference type="CTD" id="29108"/>
<evidence type="ECO:0000256" key="4">
    <source>
        <dbReference type="ARBA" id="ARBA00022859"/>
    </source>
</evidence>
<dbReference type="GO" id="GO:0045087">
    <property type="term" value="P:innate immune response"/>
    <property type="evidence" value="ECO:0007669"/>
    <property type="project" value="UniProtKB-KW"/>
</dbReference>
<dbReference type="AlphaFoldDB" id="A0A1A8ADJ2"/>
<dbReference type="Proteomes" id="UP000822369">
    <property type="component" value="Chromosome 3"/>
</dbReference>
<dbReference type="InterPro" id="IPR033516">
    <property type="entry name" value="CARD8/ASC/NALP1_CARD"/>
</dbReference>
<keyword evidence="6" id="KW-1271">Inflammasome</keyword>
<dbReference type="GO" id="GO:0042981">
    <property type="term" value="P:regulation of apoptotic process"/>
    <property type="evidence" value="ECO:0007669"/>
    <property type="project" value="InterPro"/>
</dbReference>
<proteinExistence type="predicted"/>
<dbReference type="InterPro" id="IPR004020">
    <property type="entry name" value="DAPIN"/>
</dbReference>
<name>A0A1A8ADJ2_NOTFU</name>
<comment type="subcellular location">
    <subcellularLocation>
        <location evidence="1">Inflammasome</location>
    </subcellularLocation>
</comment>
<organism evidence="10">
    <name type="scientific">Nothobranchius furzeri</name>
    <name type="common">Turquoise killifish</name>
    <dbReference type="NCBI Taxonomy" id="105023"/>
    <lineage>
        <taxon>Eukaryota</taxon>
        <taxon>Metazoa</taxon>
        <taxon>Chordata</taxon>
        <taxon>Craniata</taxon>
        <taxon>Vertebrata</taxon>
        <taxon>Euteleostomi</taxon>
        <taxon>Actinopterygii</taxon>
        <taxon>Neopterygii</taxon>
        <taxon>Teleostei</taxon>
        <taxon>Neoteleostei</taxon>
        <taxon>Acanthomorphata</taxon>
        <taxon>Ovalentaria</taxon>
        <taxon>Atherinomorphae</taxon>
        <taxon>Cyprinodontiformes</taxon>
        <taxon>Nothobranchiidae</taxon>
        <taxon>Nothobranchius</taxon>
    </lineage>
</organism>
<keyword evidence="3" id="KW-0399">Innate immunity</keyword>
<reference evidence="10" key="2">
    <citation type="submission" date="2016-06" db="EMBL/GenBank/DDBJ databases">
        <title>The genome of a short-lived fish provides insights into sex chromosome evolution and the genetic control of aging.</title>
        <authorList>
            <person name="Reichwald K."/>
            <person name="Felder M."/>
            <person name="Petzold A."/>
            <person name="Koch P."/>
            <person name="Groth M."/>
            <person name="Platzer M."/>
        </authorList>
    </citation>
    <scope>NUCLEOTIDE SEQUENCE</scope>
    <source>
        <tissue evidence="10">Brain</tissue>
    </source>
</reference>
<evidence type="ECO:0000259" key="8">
    <source>
        <dbReference type="PROSITE" id="PS50824"/>
    </source>
</evidence>
<dbReference type="PANTHER" id="PTHR46985:SF2">
    <property type="entry name" value="APOPTOSIS-ASSOCIATED SPECK-LIKE PROTEIN CONTAINING A CARD"/>
    <property type="match status" value="1"/>
</dbReference>
<evidence type="ECO:0000259" key="7">
    <source>
        <dbReference type="PROSITE" id="PS50209"/>
    </source>
</evidence>